<feature type="region of interest" description="Disordered" evidence="1">
    <location>
        <begin position="231"/>
        <end position="300"/>
    </location>
</feature>
<dbReference type="OrthoDB" id="7493487at2759"/>
<proteinExistence type="predicted"/>
<keyword evidence="4" id="KW-1185">Reference proteome</keyword>
<feature type="region of interest" description="Disordered" evidence="1">
    <location>
        <begin position="107"/>
        <end position="194"/>
    </location>
</feature>
<feature type="compositionally biased region" description="Basic and acidic residues" evidence="1">
    <location>
        <begin position="253"/>
        <end position="278"/>
    </location>
</feature>
<keyword evidence="2" id="KW-0732">Signal</keyword>
<evidence type="ECO:0000313" key="4">
    <source>
        <dbReference type="Proteomes" id="UP000838756"/>
    </source>
</evidence>
<reference evidence="3" key="1">
    <citation type="submission" date="2022-03" db="EMBL/GenBank/DDBJ databases">
        <authorList>
            <person name="Lindestad O."/>
        </authorList>
    </citation>
    <scope>NUCLEOTIDE SEQUENCE</scope>
</reference>
<feature type="chain" id="PRO_5035784033" evidence="2">
    <location>
        <begin position="22"/>
        <end position="300"/>
    </location>
</feature>
<feature type="compositionally biased region" description="Basic residues" evidence="1">
    <location>
        <begin position="175"/>
        <end position="191"/>
    </location>
</feature>
<dbReference type="Proteomes" id="UP000838756">
    <property type="component" value="Unassembled WGS sequence"/>
</dbReference>
<evidence type="ECO:0000256" key="2">
    <source>
        <dbReference type="SAM" id="SignalP"/>
    </source>
</evidence>
<protein>
    <submittedName>
        <fullName evidence="3">Jg784 protein</fullName>
    </submittedName>
</protein>
<feature type="compositionally biased region" description="Basic and acidic residues" evidence="1">
    <location>
        <begin position="231"/>
        <end position="244"/>
    </location>
</feature>
<evidence type="ECO:0000256" key="1">
    <source>
        <dbReference type="SAM" id="MobiDB-lite"/>
    </source>
</evidence>
<organism evidence="3 4">
    <name type="scientific">Pararge aegeria aegeria</name>
    <dbReference type="NCBI Taxonomy" id="348720"/>
    <lineage>
        <taxon>Eukaryota</taxon>
        <taxon>Metazoa</taxon>
        <taxon>Ecdysozoa</taxon>
        <taxon>Arthropoda</taxon>
        <taxon>Hexapoda</taxon>
        <taxon>Insecta</taxon>
        <taxon>Pterygota</taxon>
        <taxon>Neoptera</taxon>
        <taxon>Endopterygota</taxon>
        <taxon>Lepidoptera</taxon>
        <taxon>Glossata</taxon>
        <taxon>Ditrysia</taxon>
        <taxon>Papilionoidea</taxon>
        <taxon>Nymphalidae</taxon>
        <taxon>Satyrinae</taxon>
        <taxon>Satyrini</taxon>
        <taxon>Parargina</taxon>
        <taxon>Pararge</taxon>
    </lineage>
</organism>
<evidence type="ECO:0000313" key="3">
    <source>
        <dbReference type="EMBL" id="CAH2247640.1"/>
    </source>
</evidence>
<comment type="caution">
    <text evidence="3">The sequence shown here is derived from an EMBL/GenBank/DDBJ whole genome shotgun (WGS) entry which is preliminary data.</text>
</comment>
<accession>A0A8S4S4B7</accession>
<feature type="compositionally biased region" description="Basic residues" evidence="1">
    <location>
        <begin position="283"/>
        <end position="300"/>
    </location>
</feature>
<feature type="compositionally biased region" description="Basic residues" evidence="1">
    <location>
        <begin position="115"/>
        <end position="138"/>
    </location>
</feature>
<feature type="signal peptide" evidence="2">
    <location>
        <begin position="1"/>
        <end position="21"/>
    </location>
</feature>
<dbReference type="EMBL" id="CAKXAJ010025963">
    <property type="protein sequence ID" value="CAH2247640.1"/>
    <property type="molecule type" value="Genomic_DNA"/>
</dbReference>
<gene>
    <name evidence="3" type="primary">jg784</name>
    <name evidence="3" type="ORF">PAEG_LOCUS21634</name>
</gene>
<dbReference type="AlphaFoldDB" id="A0A8S4S4B7"/>
<sequence>MWCKQRSRKLFLILSFVVIDAKDPELPLCPTNMQYFPQNLPMHCRLPGTVPPFPSPVYQNPSIGKQSLPLPVPLPGIPAPMPGTMPMPMVPMPPAPAHKLPVIVMPFYSPDTTGKKPHTSHQGRPRKRRLPRRHRRPKYYSSDDDIDTSTDTDSSTDTDDSSDTSSERGFWKGPRAGRRSNAHHKSKKSKHPQNQEILTPILQYVTKDGYVIYEKQISKGEAKDWLVSKSENKNAAEVHSAKIEDDVEYQARGPRDDKRGAKFSRKNVEENKEVKTELNPHQVNKKKNYKRKTMRKKDKE</sequence>
<feature type="compositionally biased region" description="Acidic residues" evidence="1">
    <location>
        <begin position="142"/>
        <end position="162"/>
    </location>
</feature>
<name>A0A8S4S4B7_9NEOP</name>